<dbReference type="OrthoDB" id="407630at2759"/>
<accession>A0A226F0F8</accession>
<feature type="compositionally biased region" description="Pro residues" evidence="1">
    <location>
        <begin position="230"/>
        <end position="240"/>
    </location>
</feature>
<sequence>MKFWTSEHTFSHPWDKVVQAAWRKYPNPMNPSVTAIDVLDRRIDDQGVMHTQRLLSSGTNRWGIPVWVQSIVGSPHVMYANEHSSVDPRKQTMVLKSRNITFGNFIAVDEQLVYSPHPENSSHTLLRQEAVVLVQGVPLSSYMESLLTSTISSNATKGRLAIEWVIQKINDEIKDLSTSTVSAIKSTDEFINSTKRSIDDIAHTAKKSMDDLSTAAKKSLDDFLPTSAPQTPPSMPLPKF</sequence>
<proteinExistence type="predicted"/>
<feature type="domain" description="PRELI/MSF1" evidence="2">
    <location>
        <begin position="1"/>
        <end position="174"/>
    </location>
</feature>
<dbReference type="STRING" id="158441.A0A226F0F8"/>
<evidence type="ECO:0000313" key="3">
    <source>
        <dbReference type="EMBL" id="OXA63279.1"/>
    </source>
</evidence>
<dbReference type="PANTHER" id="PTHR11158">
    <property type="entry name" value="MSF1/PX19 RELATED"/>
    <property type="match status" value="1"/>
</dbReference>
<evidence type="ECO:0000259" key="2">
    <source>
        <dbReference type="PROSITE" id="PS50904"/>
    </source>
</evidence>
<feature type="region of interest" description="Disordered" evidence="1">
    <location>
        <begin position="221"/>
        <end position="240"/>
    </location>
</feature>
<evidence type="ECO:0000256" key="1">
    <source>
        <dbReference type="SAM" id="MobiDB-lite"/>
    </source>
</evidence>
<dbReference type="EMBL" id="LNIX01000001">
    <property type="protein sequence ID" value="OXA63279.1"/>
    <property type="molecule type" value="Genomic_DNA"/>
</dbReference>
<reference evidence="3 4" key="1">
    <citation type="submission" date="2015-12" db="EMBL/GenBank/DDBJ databases">
        <title>The genome of Folsomia candida.</title>
        <authorList>
            <person name="Faddeeva A."/>
            <person name="Derks M.F."/>
            <person name="Anvar Y."/>
            <person name="Smit S."/>
            <person name="Van Straalen N."/>
            <person name="Roelofs D."/>
        </authorList>
    </citation>
    <scope>NUCLEOTIDE SEQUENCE [LARGE SCALE GENOMIC DNA]</scope>
    <source>
        <strain evidence="3 4">VU population</strain>
        <tissue evidence="3">Whole body</tissue>
    </source>
</reference>
<protein>
    <submittedName>
        <fullName evidence="3">Protein slowmo</fullName>
    </submittedName>
</protein>
<organism evidence="3 4">
    <name type="scientific">Folsomia candida</name>
    <name type="common">Springtail</name>
    <dbReference type="NCBI Taxonomy" id="158441"/>
    <lineage>
        <taxon>Eukaryota</taxon>
        <taxon>Metazoa</taxon>
        <taxon>Ecdysozoa</taxon>
        <taxon>Arthropoda</taxon>
        <taxon>Hexapoda</taxon>
        <taxon>Collembola</taxon>
        <taxon>Entomobryomorpha</taxon>
        <taxon>Isotomoidea</taxon>
        <taxon>Isotomidae</taxon>
        <taxon>Proisotominae</taxon>
        <taxon>Folsomia</taxon>
    </lineage>
</organism>
<dbReference type="GO" id="GO:0005758">
    <property type="term" value="C:mitochondrial intermembrane space"/>
    <property type="evidence" value="ECO:0007669"/>
    <property type="project" value="InterPro"/>
</dbReference>
<dbReference type="InterPro" id="IPR006797">
    <property type="entry name" value="PRELI/MSF1_dom"/>
</dbReference>
<dbReference type="InterPro" id="IPR037365">
    <property type="entry name" value="Slowmo/Ups"/>
</dbReference>
<dbReference type="Pfam" id="PF04707">
    <property type="entry name" value="PRELI"/>
    <property type="match status" value="1"/>
</dbReference>
<dbReference type="OMA" id="IMENTIS"/>
<dbReference type="Proteomes" id="UP000198287">
    <property type="component" value="Unassembled WGS sequence"/>
</dbReference>
<name>A0A226F0F8_FOLCA</name>
<comment type="caution">
    <text evidence="3">The sequence shown here is derived from an EMBL/GenBank/DDBJ whole genome shotgun (WGS) entry which is preliminary data.</text>
</comment>
<keyword evidence="4" id="KW-1185">Reference proteome</keyword>
<dbReference type="PROSITE" id="PS50904">
    <property type="entry name" value="PRELI_MSF1"/>
    <property type="match status" value="1"/>
</dbReference>
<gene>
    <name evidence="3" type="ORF">Fcan01_02168</name>
</gene>
<dbReference type="AlphaFoldDB" id="A0A226F0F8"/>
<evidence type="ECO:0000313" key="4">
    <source>
        <dbReference type="Proteomes" id="UP000198287"/>
    </source>
</evidence>